<dbReference type="GeneID" id="19969232"/>
<dbReference type="InterPro" id="IPR011009">
    <property type="entry name" value="Kinase-like_dom_sf"/>
</dbReference>
<dbReference type="Proteomes" id="UP000030752">
    <property type="component" value="Unassembled WGS sequence"/>
</dbReference>
<sequence length="362" mass="40276">MSNDRSSSRLRAPPRAVFHRLLKTCTTIHSGTEALVYNTDRATLLRLWPDLLGEDATDHTEYVIKKPNRHEDFLSERLALELCNKRSSNHIVLLVGSFENEEGGYLILLRAIADLETLWGHGHPVAPSLSLRSQEAAEKWFEDQMFGLAEALTNVHCHLGTAENPVFGIHGDIKASNVLFYKALDNTMPGTLKLADFGASQFFDSLATASATCFSAGNGSYTAPESALEQPQSQAVDVWSLGCLMLECIVWSVEGPDGRLHFAQSRRHQSHPYGLSLTADYFFRMEPAINDTSQSKPFVTEVNPAVTERINLLKDCAHAPAKRVALLSLIQKRMLMVNPRERITSAGASEELRFILYGEYNQ</sequence>
<feature type="domain" description="Protein kinase" evidence="1">
    <location>
        <begin position="22"/>
        <end position="355"/>
    </location>
</feature>
<accession>W2S2C2</accession>
<evidence type="ECO:0000313" key="2">
    <source>
        <dbReference type="EMBL" id="ETN42735.1"/>
    </source>
</evidence>
<reference evidence="2 3" key="1">
    <citation type="submission" date="2013-03" db="EMBL/GenBank/DDBJ databases">
        <title>The Genome Sequence of Phialophora europaea CBS 101466.</title>
        <authorList>
            <consortium name="The Broad Institute Genomics Platform"/>
            <person name="Cuomo C."/>
            <person name="de Hoog S."/>
            <person name="Gorbushina A."/>
            <person name="Walker B."/>
            <person name="Young S.K."/>
            <person name="Zeng Q."/>
            <person name="Gargeya S."/>
            <person name="Fitzgerald M."/>
            <person name="Haas B."/>
            <person name="Abouelleil A."/>
            <person name="Allen A.W."/>
            <person name="Alvarado L."/>
            <person name="Arachchi H.M."/>
            <person name="Berlin A.M."/>
            <person name="Chapman S.B."/>
            <person name="Gainer-Dewar J."/>
            <person name="Goldberg J."/>
            <person name="Griggs A."/>
            <person name="Gujja S."/>
            <person name="Hansen M."/>
            <person name="Howarth C."/>
            <person name="Imamovic A."/>
            <person name="Ireland A."/>
            <person name="Larimer J."/>
            <person name="McCowan C."/>
            <person name="Murphy C."/>
            <person name="Pearson M."/>
            <person name="Poon T.W."/>
            <person name="Priest M."/>
            <person name="Roberts A."/>
            <person name="Saif S."/>
            <person name="Shea T."/>
            <person name="Sisk P."/>
            <person name="Sykes S."/>
            <person name="Wortman J."/>
            <person name="Nusbaum C."/>
            <person name="Birren B."/>
        </authorList>
    </citation>
    <scope>NUCLEOTIDE SEQUENCE [LARGE SCALE GENOMIC DNA]</scope>
    <source>
        <strain evidence="2 3">CBS 101466</strain>
    </source>
</reference>
<gene>
    <name evidence="2" type="ORF">HMPREF1541_01893</name>
</gene>
<dbReference type="HOGENOM" id="CLU_765083_0_0_1"/>
<dbReference type="GO" id="GO:0005524">
    <property type="term" value="F:ATP binding"/>
    <property type="evidence" value="ECO:0007669"/>
    <property type="project" value="InterPro"/>
</dbReference>
<dbReference type="RefSeq" id="XP_008714471.1">
    <property type="nucleotide sequence ID" value="XM_008716249.1"/>
</dbReference>
<evidence type="ECO:0000313" key="3">
    <source>
        <dbReference type="Proteomes" id="UP000030752"/>
    </source>
</evidence>
<dbReference type="InParanoid" id="W2S2C2"/>
<proteinExistence type="predicted"/>
<dbReference type="GO" id="GO:0004674">
    <property type="term" value="F:protein serine/threonine kinase activity"/>
    <property type="evidence" value="ECO:0007669"/>
    <property type="project" value="TreeGrafter"/>
</dbReference>
<dbReference type="SMART" id="SM00220">
    <property type="entry name" value="S_TKc"/>
    <property type="match status" value="1"/>
</dbReference>
<dbReference type="VEuPathDB" id="FungiDB:HMPREF1541_01893"/>
<dbReference type="AlphaFoldDB" id="W2S2C2"/>
<dbReference type="PROSITE" id="PS50011">
    <property type="entry name" value="PROTEIN_KINASE_DOM"/>
    <property type="match status" value="1"/>
</dbReference>
<dbReference type="PANTHER" id="PTHR24359:SF1">
    <property type="entry name" value="INHIBITOR OF NUCLEAR FACTOR KAPPA-B KINASE EPSILON SUBUNIT HOMOLOG 1-RELATED"/>
    <property type="match status" value="1"/>
</dbReference>
<dbReference type="InterPro" id="IPR000719">
    <property type="entry name" value="Prot_kinase_dom"/>
</dbReference>
<evidence type="ECO:0000259" key="1">
    <source>
        <dbReference type="PROSITE" id="PS50011"/>
    </source>
</evidence>
<keyword evidence="3" id="KW-1185">Reference proteome</keyword>
<name>W2S2C2_CYPE1</name>
<dbReference type="EMBL" id="KB822718">
    <property type="protein sequence ID" value="ETN42735.1"/>
    <property type="molecule type" value="Genomic_DNA"/>
</dbReference>
<dbReference type="CDD" id="cd00180">
    <property type="entry name" value="PKc"/>
    <property type="match status" value="1"/>
</dbReference>
<dbReference type="OrthoDB" id="4161807at2759"/>
<protein>
    <recommendedName>
        <fullName evidence="1">Protein kinase domain-containing protein</fullName>
    </recommendedName>
</protein>
<dbReference type="Pfam" id="PF00069">
    <property type="entry name" value="Pkinase"/>
    <property type="match status" value="1"/>
</dbReference>
<dbReference type="Gene3D" id="1.10.510.10">
    <property type="entry name" value="Transferase(Phosphotransferase) domain 1"/>
    <property type="match status" value="1"/>
</dbReference>
<organism evidence="2 3">
    <name type="scientific">Cyphellophora europaea (strain CBS 101466)</name>
    <name type="common">Phialophora europaea</name>
    <dbReference type="NCBI Taxonomy" id="1220924"/>
    <lineage>
        <taxon>Eukaryota</taxon>
        <taxon>Fungi</taxon>
        <taxon>Dikarya</taxon>
        <taxon>Ascomycota</taxon>
        <taxon>Pezizomycotina</taxon>
        <taxon>Eurotiomycetes</taxon>
        <taxon>Chaetothyriomycetidae</taxon>
        <taxon>Chaetothyriales</taxon>
        <taxon>Cyphellophoraceae</taxon>
        <taxon>Cyphellophora</taxon>
    </lineage>
</organism>
<dbReference type="eggNOG" id="KOG0198">
    <property type="taxonomic scope" value="Eukaryota"/>
</dbReference>
<dbReference type="PANTHER" id="PTHR24359">
    <property type="entry name" value="SERINE/THREONINE-PROTEIN KINASE SBK1"/>
    <property type="match status" value="1"/>
</dbReference>
<dbReference type="SUPFAM" id="SSF56112">
    <property type="entry name" value="Protein kinase-like (PK-like)"/>
    <property type="match status" value="1"/>
</dbReference>